<name>A0AA39WK56_9PEZI</name>
<organism evidence="5 6">
    <name type="scientific">Immersiella caudata</name>
    <dbReference type="NCBI Taxonomy" id="314043"/>
    <lineage>
        <taxon>Eukaryota</taxon>
        <taxon>Fungi</taxon>
        <taxon>Dikarya</taxon>
        <taxon>Ascomycota</taxon>
        <taxon>Pezizomycotina</taxon>
        <taxon>Sordariomycetes</taxon>
        <taxon>Sordariomycetidae</taxon>
        <taxon>Sordariales</taxon>
        <taxon>Lasiosphaeriaceae</taxon>
        <taxon>Immersiella</taxon>
    </lineage>
</organism>
<feature type="short sequence motif" description="DGA/G" evidence="2">
    <location>
        <begin position="178"/>
        <end position="180"/>
    </location>
</feature>
<evidence type="ECO:0000259" key="4">
    <source>
        <dbReference type="PROSITE" id="PS51635"/>
    </source>
</evidence>
<dbReference type="Gene3D" id="1.25.40.10">
    <property type="entry name" value="Tetratricopeptide repeat domain"/>
    <property type="match status" value="3"/>
</dbReference>
<evidence type="ECO:0000256" key="3">
    <source>
        <dbReference type="SAM" id="MobiDB-lite"/>
    </source>
</evidence>
<comment type="caution">
    <text evidence="5">The sequence shown here is derived from an EMBL/GenBank/DDBJ whole genome shotgun (WGS) entry which is preliminary data.</text>
</comment>
<dbReference type="SUPFAM" id="SSF52540">
    <property type="entry name" value="P-loop containing nucleoside triphosphate hydrolases"/>
    <property type="match status" value="1"/>
</dbReference>
<keyword evidence="2" id="KW-0378">Hydrolase</keyword>
<keyword evidence="1 2" id="KW-0443">Lipid metabolism</keyword>
<dbReference type="PROSITE" id="PS51635">
    <property type="entry name" value="PNPLA"/>
    <property type="match status" value="1"/>
</dbReference>
<dbReference type="GO" id="GO:0043531">
    <property type="term" value="F:ADP binding"/>
    <property type="evidence" value="ECO:0007669"/>
    <property type="project" value="InterPro"/>
</dbReference>
<feature type="domain" description="PNPLA" evidence="4">
    <location>
        <begin position="1"/>
        <end position="191"/>
    </location>
</feature>
<dbReference type="Pfam" id="PF13374">
    <property type="entry name" value="TPR_10"/>
    <property type="match status" value="2"/>
</dbReference>
<dbReference type="InterPro" id="IPR002182">
    <property type="entry name" value="NB-ARC"/>
</dbReference>
<feature type="active site" description="Nucleophile" evidence="2">
    <location>
        <position position="33"/>
    </location>
</feature>
<accession>A0AA39WK56</accession>
<dbReference type="PANTHER" id="PTHR46082:SF6">
    <property type="entry name" value="AAA+ ATPASE DOMAIN-CONTAINING PROTEIN-RELATED"/>
    <property type="match status" value="1"/>
</dbReference>
<comment type="caution">
    <text evidence="2">Lacks conserved residue(s) required for the propagation of feature annotation.</text>
</comment>
<feature type="region of interest" description="Disordered" evidence="3">
    <location>
        <begin position="316"/>
        <end position="349"/>
    </location>
</feature>
<feature type="compositionally biased region" description="Low complexity" evidence="3">
    <location>
        <begin position="324"/>
        <end position="342"/>
    </location>
</feature>
<keyword evidence="6" id="KW-1185">Reference proteome</keyword>
<dbReference type="SUPFAM" id="SSF52151">
    <property type="entry name" value="FabD/lysophospholipase-like"/>
    <property type="match status" value="1"/>
</dbReference>
<dbReference type="InterPro" id="IPR053137">
    <property type="entry name" value="NLR-like"/>
</dbReference>
<dbReference type="SMART" id="SM00028">
    <property type="entry name" value="TPR"/>
    <property type="match status" value="8"/>
</dbReference>
<evidence type="ECO:0000256" key="2">
    <source>
        <dbReference type="PROSITE-ProRule" id="PRU01161"/>
    </source>
</evidence>
<dbReference type="InterPro" id="IPR016035">
    <property type="entry name" value="Acyl_Trfase/lysoPLipase"/>
</dbReference>
<dbReference type="GO" id="GO:0016787">
    <property type="term" value="F:hydrolase activity"/>
    <property type="evidence" value="ECO:0007669"/>
    <property type="project" value="UniProtKB-UniRule"/>
</dbReference>
<dbReference type="InterPro" id="IPR019734">
    <property type="entry name" value="TPR_rpt"/>
</dbReference>
<feature type="active site" description="Proton acceptor" evidence="2">
    <location>
        <position position="178"/>
    </location>
</feature>
<dbReference type="InterPro" id="IPR027417">
    <property type="entry name" value="P-loop_NTPase"/>
</dbReference>
<dbReference type="PANTHER" id="PTHR46082">
    <property type="entry name" value="ATP/GTP-BINDING PROTEIN-RELATED"/>
    <property type="match status" value="1"/>
</dbReference>
<gene>
    <name evidence="5" type="ORF">B0T14DRAFT_524003</name>
</gene>
<dbReference type="SUPFAM" id="SSF48452">
    <property type="entry name" value="TPR-like"/>
    <property type="match status" value="3"/>
</dbReference>
<evidence type="ECO:0000313" key="5">
    <source>
        <dbReference type="EMBL" id="KAK0616900.1"/>
    </source>
</evidence>
<evidence type="ECO:0000313" key="6">
    <source>
        <dbReference type="Proteomes" id="UP001175000"/>
    </source>
</evidence>
<dbReference type="EMBL" id="JAULSU010000005">
    <property type="protein sequence ID" value="KAK0616900.1"/>
    <property type="molecule type" value="Genomic_DNA"/>
</dbReference>
<feature type="region of interest" description="Disordered" evidence="3">
    <location>
        <begin position="1286"/>
        <end position="1306"/>
    </location>
</feature>
<protein>
    <recommendedName>
        <fullName evidence="4">PNPLA domain-containing protein</fullName>
    </recommendedName>
</protein>
<dbReference type="InterPro" id="IPR002641">
    <property type="entry name" value="PNPLA_dom"/>
</dbReference>
<sequence>MYLVHQRDNPRQEVSLYDLPKPCDYFDLIGGTSTGGLIAIMLGRLGMGVQQCIDEYCILSSRIFAGKYPVCRVLSEAVSLMGISRFDKDVLQFKVQDLVRHRLGTNDEKLCRPSTMDCRVFVCTTRVETTSATLLRSYRSSDDDGLDCTIWEAARATSAAPTYFDPIELGKPPGKYCDGGMRNNNPINHAFWETHAIWGRDANIGCILSIGTGAPSVTSVGIFGHQIARACIKIATQTEQTAVDFIRNHQHQYPVNQSYFRFNVPHGLEEIQLDEWQYLDRIDACTRDYVNDPLVSPSLEKCAEALACPSNQADSSSTVAEAIPPSSSFPSTQSTHSTATTTPDVESQPSPLPRYMYVSMIISPFFTDREAIVDQLWAHFRRPNRGDNLEFAAVVGLGGIGKTQIALRYISQYKSSYWGVFFIESSTVVELNVAFRRIATLVIQEEMRQHPNLTFEDAAQPLGFSGLVSNKPETEKTENSEQVVWAVKNWLRRMSEHRFLLVFDSVNDPEGVNLAPYIPNDTNADIIVTSRHRGILKLAESALGIDLQTFDEDAALKLIAKPARLILTPQQVATAKQLFKAVGKLPLVIDQIGCYIATRHLDIEEVARNYERHAKKYLQNPAMFGIGSNAWATCETTYEWALQSAPVSASLLFLLSFVCQSDICSYLYNPSRQCRGVKEDDEDVRQNKWIVTQIESGFSTMTQYWIVDRDPFILQDAFGKLVSISLVRRSTEAASFVIHPVVHAWARMRLSEAEQAIYARDAVLFVARALPSLKSSASAKHWEIHRRLLPHMDACYRNARQIIWERPHKADDDTFLRALEILATSYFLLGHYGAAEDIFSRVLGGASERSLQQGDTRILNAKDYLAAICDRQGDLRKGEQLYKEILAAREKSLGMTDPLTLKTVSDLAGIYDYEGRVQEAKNFYLRALKGLEAHAEVGPDDPRTSSVRAELGSFYDHQGLLEEAEKLLQQALNDRESKLGKDDPDTLSSVMKLAGLYMHNRNLGQAEALYERALQSRSILLGPRHPKTLQAQHSLAGVYFNSNRILEARKVYESVLQDRKEVLGFDHPDTLWTLNALGGLLVHQGELETAKEYLEESKRGLERRLGLKAPDTLWVTHNLGIVYETLGEVEAAEQLHQTAVSGYTSLFGKEDPSTFYCMNDLAACYERSNKLEEAEKLFLEVHKIKVKKLGQGHPDTLYTDNCLAGVLWGLMKMDEAEKKFSETLRLMRQRPPDPDFAWALSDFGDFLAARGEFNRAESLYQECLQIRSRTLPPDFPDVVSIKGKIKDLQQARSSPHKTTSPPGPKTAPHTYCFCCRRRREEHH</sequence>
<proteinExistence type="predicted"/>
<dbReference type="InterPro" id="IPR011990">
    <property type="entry name" value="TPR-like_helical_dom_sf"/>
</dbReference>
<dbReference type="Pfam" id="PF00931">
    <property type="entry name" value="NB-ARC"/>
    <property type="match status" value="1"/>
</dbReference>
<dbReference type="CDD" id="cd07216">
    <property type="entry name" value="Pat17_PNPLA8_PNPLA9_like3"/>
    <property type="match status" value="1"/>
</dbReference>
<dbReference type="Pfam" id="PF13424">
    <property type="entry name" value="TPR_12"/>
    <property type="match status" value="4"/>
</dbReference>
<dbReference type="Gene3D" id="3.40.50.300">
    <property type="entry name" value="P-loop containing nucleotide triphosphate hydrolases"/>
    <property type="match status" value="1"/>
</dbReference>
<feature type="compositionally biased region" description="Polar residues" evidence="3">
    <location>
        <begin position="1290"/>
        <end position="1300"/>
    </location>
</feature>
<reference evidence="5" key="1">
    <citation type="submission" date="2023-06" db="EMBL/GenBank/DDBJ databases">
        <title>Genome-scale phylogeny and comparative genomics of the fungal order Sordariales.</title>
        <authorList>
            <consortium name="Lawrence Berkeley National Laboratory"/>
            <person name="Hensen N."/>
            <person name="Bonometti L."/>
            <person name="Westerberg I."/>
            <person name="Brannstrom I.O."/>
            <person name="Guillou S."/>
            <person name="Cros-Aarteil S."/>
            <person name="Calhoun S."/>
            <person name="Haridas S."/>
            <person name="Kuo A."/>
            <person name="Mondo S."/>
            <person name="Pangilinan J."/>
            <person name="Riley R."/>
            <person name="Labutti K."/>
            <person name="Andreopoulos B."/>
            <person name="Lipzen A."/>
            <person name="Chen C."/>
            <person name="Yanf M."/>
            <person name="Daum C."/>
            <person name="Ng V."/>
            <person name="Clum A."/>
            <person name="Steindorff A."/>
            <person name="Ohm R."/>
            <person name="Martin F."/>
            <person name="Silar P."/>
            <person name="Natvig D."/>
            <person name="Lalanne C."/>
            <person name="Gautier V."/>
            <person name="Ament-Velasquez S.L."/>
            <person name="Kruys A."/>
            <person name="Hutchinson M.I."/>
            <person name="Powell A.J."/>
            <person name="Barry K."/>
            <person name="Miller A.N."/>
            <person name="Grigoriev I.V."/>
            <person name="Debuchy R."/>
            <person name="Gladieux P."/>
            <person name="Thoren M.H."/>
            <person name="Johannesson H."/>
        </authorList>
    </citation>
    <scope>NUCLEOTIDE SEQUENCE</scope>
    <source>
        <strain evidence="5">CBS 606.72</strain>
    </source>
</reference>
<dbReference type="GO" id="GO:0046486">
    <property type="term" value="P:glycerolipid metabolic process"/>
    <property type="evidence" value="ECO:0007669"/>
    <property type="project" value="UniProtKB-ARBA"/>
</dbReference>
<dbReference type="Pfam" id="PF01734">
    <property type="entry name" value="Patatin"/>
    <property type="match status" value="1"/>
</dbReference>
<dbReference type="Proteomes" id="UP001175000">
    <property type="component" value="Unassembled WGS sequence"/>
</dbReference>
<keyword evidence="2" id="KW-0442">Lipid degradation</keyword>
<evidence type="ECO:0000256" key="1">
    <source>
        <dbReference type="ARBA" id="ARBA00023098"/>
    </source>
</evidence>
<feature type="short sequence motif" description="GXSXG" evidence="2">
    <location>
        <begin position="31"/>
        <end position="35"/>
    </location>
</feature>
<dbReference type="GO" id="GO:0016042">
    <property type="term" value="P:lipid catabolic process"/>
    <property type="evidence" value="ECO:0007669"/>
    <property type="project" value="UniProtKB-UniRule"/>
</dbReference>
<dbReference type="Gene3D" id="3.40.1090.10">
    <property type="entry name" value="Cytosolic phospholipase A2 catalytic domain"/>
    <property type="match status" value="1"/>
</dbReference>